<evidence type="ECO:0000313" key="2">
    <source>
        <dbReference type="EMBL" id="MFC5405366.1"/>
    </source>
</evidence>
<evidence type="ECO:0000313" key="3">
    <source>
        <dbReference type="Proteomes" id="UP001596113"/>
    </source>
</evidence>
<dbReference type="InterPro" id="IPR029062">
    <property type="entry name" value="Class_I_gatase-like"/>
</dbReference>
<reference evidence="3" key="1">
    <citation type="journal article" date="2019" name="Int. J. Syst. Evol. Microbiol.">
        <title>The Global Catalogue of Microorganisms (GCM) 10K type strain sequencing project: providing services to taxonomists for standard genome sequencing and annotation.</title>
        <authorList>
            <consortium name="The Broad Institute Genomics Platform"/>
            <consortium name="The Broad Institute Genome Sequencing Center for Infectious Disease"/>
            <person name="Wu L."/>
            <person name="Ma J."/>
        </authorList>
    </citation>
    <scope>NUCLEOTIDE SEQUENCE [LARGE SCALE GENOMIC DNA]</scope>
    <source>
        <strain evidence="3">CGMCC 1.18575</strain>
    </source>
</reference>
<protein>
    <submittedName>
        <fullName evidence="2">DJ-1/PfpI family protein</fullName>
    </submittedName>
</protein>
<dbReference type="RefSeq" id="WP_378136545.1">
    <property type="nucleotide sequence ID" value="NZ_JBHSMI010000029.1"/>
</dbReference>
<gene>
    <name evidence="2" type="ORF">ACFPOF_21700</name>
</gene>
<dbReference type="Proteomes" id="UP001596113">
    <property type="component" value="Unassembled WGS sequence"/>
</dbReference>
<dbReference type="InterPro" id="IPR050325">
    <property type="entry name" value="Prot/Nucl_acid_deglycase"/>
</dbReference>
<dbReference type="EMBL" id="JBHSMI010000029">
    <property type="protein sequence ID" value="MFC5405366.1"/>
    <property type="molecule type" value="Genomic_DNA"/>
</dbReference>
<feature type="domain" description="DJ-1/PfpI" evidence="1">
    <location>
        <begin position="2"/>
        <end position="172"/>
    </location>
</feature>
<dbReference type="Pfam" id="PF01965">
    <property type="entry name" value="DJ-1_PfpI"/>
    <property type="match status" value="1"/>
</dbReference>
<accession>A0ABW0HW13</accession>
<comment type="caution">
    <text evidence="2">The sequence shown here is derived from an EMBL/GenBank/DDBJ whole genome shotgun (WGS) entry which is preliminary data.</text>
</comment>
<name>A0ABW0HW13_9BACL</name>
<proteinExistence type="predicted"/>
<dbReference type="PANTHER" id="PTHR48094:SF19">
    <property type="entry name" value="DJ-1_PFPI DOMAIN-CONTAINING PROTEIN"/>
    <property type="match status" value="1"/>
</dbReference>
<evidence type="ECO:0000259" key="1">
    <source>
        <dbReference type="Pfam" id="PF01965"/>
    </source>
</evidence>
<dbReference type="InterPro" id="IPR002818">
    <property type="entry name" value="DJ-1/PfpI"/>
</dbReference>
<sequence>MKNAYVYVLDTMADWELGYVTAELNSGQYFKNRGSSIPVKTVGSSKSPIVTKGGLTIVPDVTIEDVVDDEVAILLLPGADTWKNPEHAPIIARAKQLLDSGGNVAAICGATLALADAGLLNDRQHTSNSLDYLTLFSPTYEGKALYRDEKIVKDRNLITTSAAGGLELAREVILHLDLFAQNTLEAWYNYFQTGEPRYFYAMLETLHDSTTVS</sequence>
<dbReference type="PANTHER" id="PTHR48094">
    <property type="entry name" value="PROTEIN/NUCLEIC ACID DEGLYCASE DJ-1-RELATED"/>
    <property type="match status" value="1"/>
</dbReference>
<organism evidence="2 3">
    <name type="scientific">Cohnella soli</name>
    <dbReference type="NCBI Taxonomy" id="425005"/>
    <lineage>
        <taxon>Bacteria</taxon>
        <taxon>Bacillati</taxon>
        <taxon>Bacillota</taxon>
        <taxon>Bacilli</taxon>
        <taxon>Bacillales</taxon>
        <taxon>Paenibacillaceae</taxon>
        <taxon>Cohnella</taxon>
    </lineage>
</organism>
<dbReference type="Gene3D" id="3.40.50.880">
    <property type="match status" value="1"/>
</dbReference>
<dbReference type="SUPFAM" id="SSF52317">
    <property type="entry name" value="Class I glutamine amidotransferase-like"/>
    <property type="match status" value="1"/>
</dbReference>
<keyword evidence="3" id="KW-1185">Reference proteome</keyword>